<evidence type="ECO:0000259" key="15">
    <source>
        <dbReference type="Pfam" id="PF13493"/>
    </source>
</evidence>
<keyword evidence="12 13" id="KW-0472">Membrane</keyword>
<dbReference type="Gene3D" id="1.20.120.620">
    <property type="entry name" value="Backbone structure of the membrane domain of e. Coli histidine kinase receptor kdpd"/>
    <property type="match status" value="1"/>
</dbReference>
<comment type="subcellular location">
    <subcellularLocation>
        <location evidence="2">Membrane</location>
        <topology evidence="2">Multi-pass membrane protein</topology>
    </subcellularLocation>
</comment>
<dbReference type="InterPro" id="IPR025201">
    <property type="entry name" value="KdpD_TM"/>
</dbReference>
<feature type="transmembrane region" description="Helical" evidence="13">
    <location>
        <begin position="108"/>
        <end position="125"/>
    </location>
</feature>
<organism evidence="16 17">
    <name type="scientific">Bradyrhizobium jicamae</name>
    <dbReference type="NCBI Taxonomy" id="280332"/>
    <lineage>
        <taxon>Bacteria</taxon>
        <taxon>Pseudomonadati</taxon>
        <taxon>Pseudomonadota</taxon>
        <taxon>Alphaproteobacteria</taxon>
        <taxon>Hyphomicrobiales</taxon>
        <taxon>Nitrobacteraceae</taxon>
        <taxon>Bradyrhizobium</taxon>
    </lineage>
</organism>
<keyword evidence="17" id="KW-1185">Reference proteome</keyword>
<keyword evidence="8" id="KW-0418">Kinase</keyword>
<evidence type="ECO:0000313" key="17">
    <source>
        <dbReference type="Proteomes" id="UP001315278"/>
    </source>
</evidence>
<dbReference type="Pfam" id="PF07536">
    <property type="entry name" value="HWE_HK"/>
    <property type="match status" value="1"/>
</dbReference>
<dbReference type="InterPro" id="IPR011102">
    <property type="entry name" value="Sig_transdc_His_kinase_HWE"/>
</dbReference>
<comment type="caution">
    <text evidence="16">The sequence shown here is derived from an EMBL/GenBank/DDBJ whole genome shotgun (WGS) entry which is preliminary data.</text>
</comment>
<keyword evidence="11" id="KW-0902">Two-component regulatory system</keyword>
<evidence type="ECO:0000256" key="9">
    <source>
        <dbReference type="ARBA" id="ARBA00022840"/>
    </source>
</evidence>
<feature type="domain" description="Signal transduction histidine kinase HWE region" evidence="14">
    <location>
        <begin position="148"/>
        <end position="178"/>
    </location>
</feature>
<comment type="catalytic activity">
    <reaction evidence="1">
        <text>ATP + protein L-histidine = ADP + protein N-phospho-L-histidine.</text>
        <dbReference type="EC" id="2.7.13.3"/>
    </reaction>
</comment>
<evidence type="ECO:0000256" key="4">
    <source>
        <dbReference type="ARBA" id="ARBA00022553"/>
    </source>
</evidence>
<proteinExistence type="predicted"/>
<evidence type="ECO:0000259" key="14">
    <source>
        <dbReference type="Pfam" id="PF07536"/>
    </source>
</evidence>
<evidence type="ECO:0000256" key="10">
    <source>
        <dbReference type="ARBA" id="ARBA00022989"/>
    </source>
</evidence>
<keyword evidence="6 13" id="KW-0812">Transmembrane</keyword>
<evidence type="ECO:0000256" key="8">
    <source>
        <dbReference type="ARBA" id="ARBA00022777"/>
    </source>
</evidence>
<evidence type="ECO:0000256" key="6">
    <source>
        <dbReference type="ARBA" id="ARBA00022692"/>
    </source>
</evidence>
<dbReference type="InterPro" id="IPR038318">
    <property type="entry name" value="KdpD_sf"/>
</dbReference>
<keyword evidence="10 13" id="KW-1133">Transmembrane helix</keyword>
<evidence type="ECO:0000256" key="11">
    <source>
        <dbReference type="ARBA" id="ARBA00023012"/>
    </source>
</evidence>
<protein>
    <recommendedName>
        <fullName evidence="3">histidine kinase</fullName>
        <ecNumber evidence="3">2.7.13.3</ecNumber>
    </recommendedName>
</protein>
<evidence type="ECO:0000256" key="5">
    <source>
        <dbReference type="ARBA" id="ARBA00022679"/>
    </source>
</evidence>
<reference evidence="17" key="1">
    <citation type="journal article" date="2021" name="ISME J.">
        <title>Evolutionary origin and ecological implication of a unique nif island in free-living Bradyrhizobium lineages.</title>
        <authorList>
            <person name="Tao J."/>
        </authorList>
    </citation>
    <scope>NUCLEOTIDE SEQUENCE [LARGE SCALE GENOMIC DNA]</scope>
    <source>
        <strain evidence="17">SZCCT0434</strain>
    </source>
</reference>
<evidence type="ECO:0000256" key="1">
    <source>
        <dbReference type="ARBA" id="ARBA00000085"/>
    </source>
</evidence>
<feature type="domain" description="Sensor protein KdpD transmembrane" evidence="15">
    <location>
        <begin position="32"/>
        <end position="135"/>
    </location>
</feature>
<name>A0ABS5FAK2_9BRAD</name>
<dbReference type="Pfam" id="PF13493">
    <property type="entry name" value="DUF4118"/>
    <property type="match status" value="1"/>
</dbReference>
<evidence type="ECO:0000256" key="13">
    <source>
        <dbReference type="SAM" id="Phobius"/>
    </source>
</evidence>
<evidence type="ECO:0000256" key="7">
    <source>
        <dbReference type="ARBA" id="ARBA00022741"/>
    </source>
</evidence>
<sequence>MEQGDPAKLAAAVDSALARLHASVAPGSPKSYAFAVGCAMAAGLFESWLMWLDQNSSPLIAYYPAVAFTALLGGIGPAVLVAVLGAVTAWWVFMPPAFSFALDRNGDRLTLIVFAFVSMLLALGADHFRRIAKRLEDEEHLRKLAVQELAHRLKNKIATIQAIVSVQLRGSSRKYATASSAASRP</sequence>
<evidence type="ECO:0000256" key="12">
    <source>
        <dbReference type="ARBA" id="ARBA00023136"/>
    </source>
</evidence>
<keyword evidence="4" id="KW-0597">Phosphoprotein</keyword>
<dbReference type="EC" id="2.7.13.3" evidence="3"/>
<evidence type="ECO:0000256" key="3">
    <source>
        <dbReference type="ARBA" id="ARBA00012438"/>
    </source>
</evidence>
<accession>A0ABS5FAK2</accession>
<evidence type="ECO:0000313" key="16">
    <source>
        <dbReference type="EMBL" id="MBR0793813.1"/>
    </source>
</evidence>
<evidence type="ECO:0000256" key="2">
    <source>
        <dbReference type="ARBA" id="ARBA00004141"/>
    </source>
</evidence>
<dbReference type="EMBL" id="JAFCJH010000001">
    <property type="protein sequence ID" value="MBR0793813.1"/>
    <property type="molecule type" value="Genomic_DNA"/>
</dbReference>
<feature type="transmembrane region" description="Helical" evidence="13">
    <location>
        <begin position="32"/>
        <end position="51"/>
    </location>
</feature>
<gene>
    <name evidence="16" type="ORF">JQ615_00250</name>
</gene>
<keyword evidence="9" id="KW-0067">ATP-binding</keyword>
<feature type="transmembrane region" description="Helical" evidence="13">
    <location>
        <begin position="63"/>
        <end position="93"/>
    </location>
</feature>
<keyword evidence="7" id="KW-0547">Nucleotide-binding</keyword>
<dbReference type="Proteomes" id="UP001315278">
    <property type="component" value="Unassembled WGS sequence"/>
</dbReference>
<keyword evidence="5" id="KW-0808">Transferase</keyword>